<reference evidence="3 4" key="1">
    <citation type="journal article" date="2005" name="BMC Genomics">
        <title>Bacterial genome adaptation to niches: divergence of the potential virulence genes in three Burkholderia species of different survival strategies.</title>
        <authorList>
            <person name="Kim H.S."/>
            <person name="Schell M.A."/>
            <person name="Yu Y."/>
            <person name="Ulrich R.L."/>
            <person name="Sarria S.H."/>
            <person name="Nierman W.C."/>
            <person name="DeShazer D."/>
        </authorList>
    </citation>
    <scope>NUCLEOTIDE SEQUENCE [LARGE SCALE GENOMIC DNA]</scope>
    <source>
        <strain evidence="4">ATCC 700388 / DSM 13276 / CCUG 48851 / CIP 106301 / E264</strain>
    </source>
</reference>
<accession>Q2T8X8</accession>
<feature type="compositionally biased region" description="Low complexity" evidence="1">
    <location>
        <begin position="113"/>
        <end position="127"/>
    </location>
</feature>
<sequence length="319" mass="34763">MANHPSKKPSRSVRHQALDPRMLGRPTHLLDRFGATLKQHLDQFFAKSLGRRHGVAVAVRNVSFASHAPELESRPWRRETVDRAAIGVHVERALLLTLLELRYGPAMPPVTPPAAAAAEAGDAQPAGDGDGETASAPSTPVEATAAHAPPIPETTTERRLAERLAGELARTVARAIPFDAPPDDETPPPPDGGHARRAHLFAICTIEGAASRTVGEICFALDPVWQQRLFDHLKSSMSRARSVRRERSLPSTRLRLKLTAQLMEMSVPFGDVLRLRPGTVLPVRLHAPARVMTHDAQLFTASIAEHNGKLCLTSFVYVE</sequence>
<keyword evidence="4" id="KW-1185">Reference proteome</keyword>
<dbReference type="Pfam" id="PF01052">
    <property type="entry name" value="FliMN_C"/>
    <property type="match status" value="1"/>
</dbReference>
<dbReference type="InterPro" id="IPR001543">
    <property type="entry name" value="FliN-like_C"/>
</dbReference>
<evidence type="ECO:0000256" key="1">
    <source>
        <dbReference type="SAM" id="MobiDB-lite"/>
    </source>
</evidence>
<dbReference type="AlphaFoldDB" id="Q2T8X8"/>
<dbReference type="InterPro" id="IPR036429">
    <property type="entry name" value="SpoA-like_sf"/>
</dbReference>
<proteinExistence type="predicted"/>
<gene>
    <name evidence="3" type="ordered locus">BTH_II0169</name>
</gene>
<protein>
    <recommendedName>
        <fullName evidence="2">Flagellar motor switch protein FliN-like C-terminal domain-containing protein</fullName>
    </recommendedName>
</protein>
<evidence type="ECO:0000259" key="2">
    <source>
        <dbReference type="Pfam" id="PF01052"/>
    </source>
</evidence>
<name>Q2T8X8_BURTA</name>
<dbReference type="KEGG" id="bte:BTH_II0169"/>
<dbReference type="SUPFAM" id="SSF101801">
    <property type="entry name" value="Surface presentation of antigens (SPOA)"/>
    <property type="match status" value="1"/>
</dbReference>
<dbReference type="EMBL" id="CP000085">
    <property type="protein sequence ID" value="ABC35781.1"/>
    <property type="molecule type" value="Genomic_DNA"/>
</dbReference>
<feature type="domain" description="Flagellar motor switch protein FliN-like C-terminal" evidence="2">
    <location>
        <begin position="254"/>
        <end position="312"/>
    </location>
</feature>
<evidence type="ECO:0000313" key="3">
    <source>
        <dbReference type="EMBL" id="ABC35781.1"/>
    </source>
</evidence>
<organism evidence="3 4">
    <name type="scientific">Burkholderia thailandensis (strain ATCC 700388 / DSM 13276 / CCUG 48851 / CIP 106301 / E264)</name>
    <dbReference type="NCBI Taxonomy" id="271848"/>
    <lineage>
        <taxon>Bacteria</taxon>
        <taxon>Pseudomonadati</taxon>
        <taxon>Pseudomonadota</taxon>
        <taxon>Betaproteobacteria</taxon>
        <taxon>Burkholderiales</taxon>
        <taxon>Burkholderiaceae</taxon>
        <taxon>Burkholderia</taxon>
        <taxon>pseudomallei group</taxon>
    </lineage>
</organism>
<feature type="region of interest" description="Disordered" evidence="1">
    <location>
        <begin position="112"/>
        <end position="158"/>
    </location>
</feature>
<dbReference type="Proteomes" id="UP000001930">
    <property type="component" value="Chromosome II"/>
</dbReference>
<evidence type="ECO:0000313" key="4">
    <source>
        <dbReference type="Proteomes" id="UP000001930"/>
    </source>
</evidence>
<feature type="region of interest" description="Disordered" evidence="1">
    <location>
        <begin position="175"/>
        <end position="195"/>
    </location>
</feature>
<dbReference type="HOGENOM" id="CLU_077646_0_0_4"/>